<evidence type="ECO:0000313" key="5">
    <source>
        <dbReference type="EMBL" id="RHY07657.1"/>
    </source>
</evidence>
<dbReference type="InterPro" id="IPR004012">
    <property type="entry name" value="Run_dom"/>
</dbReference>
<protein>
    <recommendedName>
        <fullName evidence="7">Rho-GAP domain-containing protein</fullName>
    </recommendedName>
</protein>
<dbReference type="GO" id="GO:0007165">
    <property type="term" value="P:signal transduction"/>
    <property type="evidence" value="ECO:0007669"/>
    <property type="project" value="InterPro"/>
</dbReference>
<evidence type="ECO:0000259" key="2">
    <source>
        <dbReference type="PROSITE" id="PS50238"/>
    </source>
</evidence>
<dbReference type="CDD" id="cd17671">
    <property type="entry name" value="RUN"/>
    <property type="match status" value="1"/>
</dbReference>
<comment type="caution">
    <text evidence="5">The sequence shown here is derived from an EMBL/GenBank/DDBJ whole genome shotgun (WGS) entry which is preliminary data.</text>
</comment>
<evidence type="ECO:0000259" key="4">
    <source>
        <dbReference type="PROSITE" id="PS51335"/>
    </source>
</evidence>
<sequence length="1008" mass="112476">MNRSDLSTFSALPIHSILALSSLKMDLWRQLSAYWGVPSDVEETEEQKFNRERRQAKLRLLSRSQRGVMLDDLKSSVAEVLQLVVQQQQVAQTHAASSATMESTDDDKHKKPLLLNDDLPAVSKLCATLDRCFSHGLRRVENDDQQSVKFFGLLKWTCTRLGAIHQQRMACGEDGAGSANLSKQAVQLATSSLEPELPRNVRGFLACVRTANDLSNVHQDEGKVRAFLRQALNTHILLECMKVTLNEANQDLLVSYFTEHALFRQQVQKLNPQILFTLPFYMQDEVAVFLGLLEGLDTLSFGFLVNDPRLDLSPDIQPFLTPLPKPMAQAAVAPPADLIDPEDMVQGRVRLSGEDYECNLLAAKLMSHRELNHEFDKSTNGNPLAAVLSRAKTSQALDDAASAVLRFLEIGLPEYDVFGAPLLEVVCNPFLCGLARFDTSLGLPDVVEACVCYLHRKLATPGLFQVHLASEHVLDLRDAIEELGGFHKSMAIDPHEVISVLLQYLWELPDPLLTEDRADAFLAAAKAPDDKQAVRHLRLLVNDLPWYVKPVLERLLHLFARALEPEFSAKNGLSPQSLSLLLAPLLLRSARTYRFSELDEPAIRRFPVAGHVPVKHRFPSTVLLVYNEYPSEIADRLAAEAHAMRKLKQQAEEGAGVVELLIVHQATILHDIRQHLTARRSKLQAKVETMEGVRGRLDVPVDVSQPYHASVLKKLWDGLLPLDETAADYSANLALEAAATDSVDVAALLRSSRWLQSGFHTKDPLGGFRGGGLLSVECLAFFVHEYKDKAQTMLRRNALSGGNRYPFPVAAINVMRMMLKLLMLDAAPATSSSLILHAETGVDTILSMQVAERVSRTPFWKVFDDDDGRAFERLFSMAFMVLDLHWQRSGATQMGFNPVLDTTRRQMGWLLEQAPRDMDEMWTTWMQVREGTVKKVTSAGQQLPREDGGGMFNEEVRRHAKDVLDEGAANDLVDFSTADTKKKTEEVEEGGFDMTKDGRLSPLDIDAI</sequence>
<reference evidence="5 6" key="1">
    <citation type="submission" date="2018-08" db="EMBL/GenBank/DDBJ databases">
        <title>Aphanomyces genome sequencing and annotation.</title>
        <authorList>
            <person name="Minardi D."/>
            <person name="Oidtmann B."/>
            <person name="Van Der Giezen M."/>
            <person name="Studholme D.J."/>
        </authorList>
    </citation>
    <scope>NUCLEOTIDE SEQUENCE [LARGE SCALE GENOMIC DNA]</scope>
    <source>
        <strain evidence="5 6">Kv</strain>
    </source>
</reference>
<dbReference type="Pfam" id="PF00620">
    <property type="entry name" value="RhoGAP"/>
    <property type="match status" value="1"/>
</dbReference>
<evidence type="ECO:0008006" key="7">
    <source>
        <dbReference type="Google" id="ProtNLM"/>
    </source>
</evidence>
<gene>
    <name evidence="5" type="ORF">DYB36_000368</name>
</gene>
<dbReference type="Gene3D" id="1.10.555.10">
    <property type="entry name" value="Rho GTPase activation protein"/>
    <property type="match status" value="1"/>
</dbReference>
<dbReference type="EMBL" id="QUSZ01005923">
    <property type="protein sequence ID" value="RHY07657.1"/>
    <property type="molecule type" value="Genomic_DNA"/>
</dbReference>
<dbReference type="PROSITE" id="PS51335">
    <property type="entry name" value="ELMO"/>
    <property type="match status" value="1"/>
</dbReference>
<dbReference type="PROSITE" id="PS50826">
    <property type="entry name" value="RUN"/>
    <property type="match status" value="1"/>
</dbReference>
<evidence type="ECO:0000259" key="3">
    <source>
        <dbReference type="PROSITE" id="PS50826"/>
    </source>
</evidence>
<dbReference type="PANTHER" id="PTHR12771">
    <property type="entry name" value="ENGULFMENT AND CELL MOTILITY"/>
    <property type="match status" value="1"/>
</dbReference>
<proteinExistence type="predicted"/>
<dbReference type="Pfam" id="PF02759">
    <property type="entry name" value="RUN"/>
    <property type="match status" value="1"/>
</dbReference>
<dbReference type="SUPFAM" id="SSF48350">
    <property type="entry name" value="GTPase activation domain, GAP"/>
    <property type="match status" value="1"/>
</dbReference>
<feature type="domain" description="RUN" evidence="3">
    <location>
        <begin position="116"/>
        <end position="308"/>
    </location>
</feature>
<dbReference type="PANTHER" id="PTHR12771:SF56">
    <property type="entry name" value="CED-12"/>
    <property type="match status" value="1"/>
</dbReference>
<dbReference type="SUPFAM" id="SSF140741">
    <property type="entry name" value="RUN domain-like"/>
    <property type="match status" value="1"/>
</dbReference>
<dbReference type="VEuPathDB" id="FungiDB:H257_02215"/>
<dbReference type="Gene3D" id="1.20.58.900">
    <property type="match status" value="1"/>
</dbReference>
<feature type="domain" description="Rho-GAP" evidence="2">
    <location>
        <begin position="435"/>
        <end position="634"/>
    </location>
</feature>
<dbReference type="PROSITE" id="PS50238">
    <property type="entry name" value="RHOGAP"/>
    <property type="match status" value="1"/>
</dbReference>
<organism evidence="5 6">
    <name type="scientific">Aphanomyces astaci</name>
    <name type="common">Crayfish plague agent</name>
    <dbReference type="NCBI Taxonomy" id="112090"/>
    <lineage>
        <taxon>Eukaryota</taxon>
        <taxon>Sar</taxon>
        <taxon>Stramenopiles</taxon>
        <taxon>Oomycota</taxon>
        <taxon>Saprolegniomycetes</taxon>
        <taxon>Saprolegniales</taxon>
        <taxon>Verrucalvaceae</taxon>
        <taxon>Aphanomyces</taxon>
    </lineage>
</organism>
<dbReference type="InterPro" id="IPR037213">
    <property type="entry name" value="Run_dom_sf"/>
</dbReference>
<dbReference type="InterPro" id="IPR008936">
    <property type="entry name" value="Rho_GTPase_activation_prot"/>
</dbReference>
<evidence type="ECO:0000256" key="1">
    <source>
        <dbReference type="SAM" id="MobiDB-lite"/>
    </source>
</evidence>
<dbReference type="AlphaFoldDB" id="A0A397APW0"/>
<dbReference type="InterPro" id="IPR050868">
    <property type="entry name" value="ELMO_domain-containing"/>
</dbReference>
<dbReference type="SMART" id="SM00324">
    <property type="entry name" value="RhoGAP"/>
    <property type="match status" value="1"/>
</dbReference>
<feature type="domain" description="ELMO" evidence="4">
    <location>
        <begin position="707"/>
        <end position="911"/>
    </location>
</feature>
<accession>A0A397APW0</accession>
<dbReference type="Proteomes" id="UP000265427">
    <property type="component" value="Unassembled WGS sequence"/>
</dbReference>
<feature type="region of interest" description="Disordered" evidence="1">
    <location>
        <begin position="980"/>
        <end position="1008"/>
    </location>
</feature>
<dbReference type="InterPro" id="IPR006816">
    <property type="entry name" value="ELMO_dom"/>
</dbReference>
<name>A0A397APW0_APHAT</name>
<dbReference type="InterPro" id="IPR000198">
    <property type="entry name" value="RhoGAP_dom"/>
</dbReference>
<dbReference type="Pfam" id="PF04727">
    <property type="entry name" value="ELMO_CED12"/>
    <property type="match status" value="1"/>
</dbReference>
<evidence type="ECO:0000313" key="6">
    <source>
        <dbReference type="Proteomes" id="UP000265427"/>
    </source>
</evidence>